<dbReference type="SUPFAM" id="SSF161111">
    <property type="entry name" value="Cation efflux protein transmembrane domain-like"/>
    <property type="match status" value="1"/>
</dbReference>
<evidence type="ECO:0000256" key="2">
    <source>
        <dbReference type="ARBA" id="ARBA00010212"/>
    </source>
</evidence>
<dbReference type="InterPro" id="IPR027470">
    <property type="entry name" value="Cation_efflux_CTD"/>
</dbReference>
<name>A0A0G4Q546_9GAMM</name>
<gene>
    <name evidence="12" type="primary">fieF</name>
    <name evidence="12" type="ORF">BN1804_01200</name>
</gene>
<dbReference type="GO" id="GO:0006829">
    <property type="term" value="P:zinc ion transport"/>
    <property type="evidence" value="ECO:0007669"/>
    <property type="project" value="UniProtKB-KW"/>
</dbReference>
<keyword evidence="4" id="KW-0410">Iron transport</keyword>
<dbReference type="GO" id="GO:0006826">
    <property type="term" value="P:iron ion transport"/>
    <property type="evidence" value="ECO:0007669"/>
    <property type="project" value="UniProtKB-KW"/>
</dbReference>
<reference evidence="13" key="1">
    <citation type="submission" date="2015-06" db="EMBL/GenBank/DDBJ databases">
        <authorList>
            <person name="Urmite Genomes"/>
        </authorList>
    </citation>
    <scope>NUCLEOTIDE SEQUENCE [LARGE SCALE GENOMIC DNA]</scope>
    <source>
        <strain evidence="13">CSUR P1867</strain>
    </source>
</reference>
<dbReference type="Gene3D" id="3.30.70.1350">
    <property type="entry name" value="Cation efflux protein, cytoplasmic domain"/>
    <property type="match status" value="1"/>
</dbReference>
<dbReference type="EMBL" id="CVRY01000002">
    <property type="protein sequence ID" value="CRL60930.1"/>
    <property type="molecule type" value="Genomic_DNA"/>
</dbReference>
<keyword evidence="3" id="KW-0813">Transport</keyword>
<dbReference type="PANTHER" id="PTHR43840">
    <property type="entry name" value="MITOCHONDRIAL METAL TRANSPORTER 1-RELATED"/>
    <property type="match status" value="1"/>
</dbReference>
<organism evidence="12 13">
    <name type="scientific">Proteus penneri</name>
    <dbReference type="NCBI Taxonomy" id="102862"/>
    <lineage>
        <taxon>Bacteria</taxon>
        <taxon>Pseudomonadati</taxon>
        <taxon>Pseudomonadota</taxon>
        <taxon>Gammaproteobacteria</taxon>
        <taxon>Enterobacterales</taxon>
        <taxon>Morganellaceae</taxon>
        <taxon>Proteus</taxon>
    </lineage>
</organism>
<evidence type="ECO:0000256" key="9">
    <source>
        <dbReference type="SAM" id="Phobius"/>
    </source>
</evidence>
<feature type="domain" description="Cation efflux protein cytoplasmic" evidence="11">
    <location>
        <begin position="255"/>
        <end position="330"/>
    </location>
</feature>
<dbReference type="PANTHER" id="PTHR43840:SF15">
    <property type="entry name" value="MITOCHONDRIAL METAL TRANSPORTER 1-RELATED"/>
    <property type="match status" value="1"/>
</dbReference>
<evidence type="ECO:0000256" key="3">
    <source>
        <dbReference type="ARBA" id="ARBA00022448"/>
    </source>
</evidence>
<evidence type="ECO:0000256" key="7">
    <source>
        <dbReference type="ARBA" id="ARBA00022989"/>
    </source>
</evidence>
<dbReference type="GO" id="GO:0016020">
    <property type="term" value="C:membrane"/>
    <property type="evidence" value="ECO:0007669"/>
    <property type="project" value="UniProtKB-SubCell"/>
</dbReference>
<dbReference type="SUPFAM" id="SSF160240">
    <property type="entry name" value="Cation efflux protein cytoplasmic domain-like"/>
    <property type="match status" value="1"/>
</dbReference>
<dbReference type="NCBIfam" id="TIGR01297">
    <property type="entry name" value="CDF"/>
    <property type="match status" value="1"/>
</dbReference>
<protein>
    <submittedName>
        <fullName evidence="12">Ferrous-iron efflux pump FieF</fullName>
    </submittedName>
</protein>
<dbReference type="FunFam" id="1.20.1510.10:FF:000006">
    <property type="entry name" value="Divalent cation efflux transporter"/>
    <property type="match status" value="1"/>
</dbReference>
<feature type="domain" description="Cation efflux protein transmembrane" evidence="10">
    <location>
        <begin position="57"/>
        <end position="250"/>
    </location>
</feature>
<keyword evidence="4" id="KW-0408">Iron</keyword>
<dbReference type="InterPro" id="IPR036837">
    <property type="entry name" value="Cation_efflux_CTD_sf"/>
</dbReference>
<dbReference type="Gene3D" id="1.20.1510.10">
    <property type="entry name" value="Cation efflux protein transmembrane domain"/>
    <property type="match status" value="1"/>
</dbReference>
<sequence length="331" mass="36318">MEPEITCGTLFIYGNRVGYLKPNKIIIMTHNHIDDIELARADNKQSEKFKAAKKSTLVSVFVNIILSIWQITVGFFSHSQGLIADGIHSLSDLIADFVVLIANKGSQKKPDADHPYGHFRYENVASLILGVILLIVGLGMVFSAIHKILDPSTIPEVHSVALYVALLALAAKEGLFRYMLAVAKKVDSNMLVANAWHARSDAASSLVVAIGIIGSLAGFKFFDPLAALIVGLFVGRMGWRFTYQALQDLMDRGADEETLEEIKQVLVSTPGVQGVHDLKTRRSGDYLLVDVHLEIRGDLTVNESHEIVVNARNNVLQNKQILSVMAHVDPA</sequence>
<evidence type="ECO:0000313" key="13">
    <source>
        <dbReference type="Proteomes" id="UP000183920"/>
    </source>
</evidence>
<evidence type="ECO:0000259" key="10">
    <source>
        <dbReference type="Pfam" id="PF01545"/>
    </source>
</evidence>
<evidence type="ECO:0000256" key="5">
    <source>
        <dbReference type="ARBA" id="ARBA00022692"/>
    </source>
</evidence>
<dbReference type="AlphaFoldDB" id="A0A0G4Q546"/>
<dbReference type="InterPro" id="IPR058533">
    <property type="entry name" value="Cation_efflux_TM"/>
</dbReference>
<evidence type="ECO:0000256" key="4">
    <source>
        <dbReference type="ARBA" id="ARBA00022496"/>
    </source>
</evidence>
<accession>A0A0G4Q546</accession>
<evidence type="ECO:0000259" key="11">
    <source>
        <dbReference type="Pfam" id="PF16916"/>
    </source>
</evidence>
<dbReference type="InterPro" id="IPR050291">
    <property type="entry name" value="CDF_Transporter"/>
</dbReference>
<dbReference type="Pfam" id="PF01545">
    <property type="entry name" value="Cation_efflux"/>
    <property type="match status" value="1"/>
</dbReference>
<feature type="transmembrane region" description="Helical" evidence="9">
    <location>
        <begin position="160"/>
        <end position="180"/>
    </location>
</feature>
<proteinExistence type="inferred from homology"/>
<feature type="transmembrane region" description="Helical" evidence="9">
    <location>
        <begin position="56"/>
        <end position="76"/>
    </location>
</feature>
<keyword evidence="5 9" id="KW-0812">Transmembrane</keyword>
<evidence type="ECO:0000313" key="12">
    <source>
        <dbReference type="EMBL" id="CRL60930.1"/>
    </source>
</evidence>
<evidence type="ECO:0000256" key="6">
    <source>
        <dbReference type="ARBA" id="ARBA00022906"/>
    </source>
</evidence>
<dbReference type="InterPro" id="IPR002524">
    <property type="entry name" value="Cation_efflux"/>
</dbReference>
<dbReference type="GO" id="GO:0008324">
    <property type="term" value="F:monoatomic cation transmembrane transporter activity"/>
    <property type="evidence" value="ECO:0007669"/>
    <property type="project" value="InterPro"/>
</dbReference>
<dbReference type="Proteomes" id="UP000183920">
    <property type="component" value="Unassembled WGS sequence"/>
</dbReference>
<feature type="transmembrane region" description="Helical" evidence="9">
    <location>
        <begin position="124"/>
        <end position="145"/>
    </location>
</feature>
<evidence type="ECO:0000256" key="1">
    <source>
        <dbReference type="ARBA" id="ARBA00004141"/>
    </source>
</evidence>
<keyword evidence="6" id="KW-0864">Zinc transport</keyword>
<evidence type="ECO:0000256" key="8">
    <source>
        <dbReference type="ARBA" id="ARBA00023136"/>
    </source>
</evidence>
<keyword evidence="8 9" id="KW-0472">Membrane</keyword>
<comment type="similarity">
    <text evidence="2">Belongs to the cation diffusion facilitator (CDF) transporter (TC 2.A.4) family. FieF subfamily.</text>
</comment>
<dbReference type="Pfam" id="PF16916">
    <property type="entry name" value="ZT_dimer"/>
    <property type="match status" value="1"/>
</dbReference>
<comment type="subcellular location">
    <subcellularLocation>
        <location evidence="1">Membrane</location>
        <topology evidence="1">Multi-pass membrane protein</topology>
    </subcellularLocation>
</comment>
<keyword evidence="6" id="KW-0406">Ion transport</keyword>
<dbReference type="InterPro" id="IPR027469">
    <property type="entry name" value="Cation_efflux_TMD_sf"/>
</dbReference>
<accession>A0A379ENL5</accession>
<keyword evidence="6" id="KW-0862">Zinc</keyword>
<keyword evidence="7 9" id="KW-1133">Transmembrane helix</keyword>